<dbReference type="AlphaFoldDB" id="M5FVC8"/>
<accession>M5FVC8</accession>
<dbReference type="RefSeq" id="XP_040628643.1">
    <property type="nucleotide sequence ID" value="XM_040776879.1"/>
</dbReference>
<protein>
    <submittedName>
        <fullName evidence="1">Uncharacterized protein</fullName>
    </submittedName>
</protein>
<reference evidence="1 2" key="1">
    <citation type="journal article" date="2012" name="Science">
        <title>The Paleozoic origin of enzymatic lignin decomposition reconstructed from 31 fungal genomes.</title>
        <authorList>
            <person name="Floudas D."/>
            <person name="Binder M."/>
            <person name="Riley R."/>
            <person name="Barry K."/>
            <person name="Blanchette R.A."/>
            <person name="Henrissat B."/>
            <person name="Martinez A.T."/>
            <person name="Otillar R."/>
            <person name="Spatafora J.W."/>
            <person name="Yadav J.S."/>
            <person name="Aerts A."/>
            <person name="Benoit I."/>
            <person name="Boyd A."/>
            <person name="Carlson A."/>
            <person name="Copeland A."/>
            <person name="Coutinho P.M."/>
            <person name="de Vries R.P."/>
            <person name="Ferreira P."/>
            <person name="Findley K."/>
            <person name="Foster B."/>
            <person name="Gaskell J."/>
            <person name="Glotzer D."/>
            <person name="Gorecki P."/>
            <person name="Heitman J."/>
            <person name="Hesse C."/>
            <person name="Hori C."/>
            <person name="Igarashi K."/>
            <person name="Jurgens J.A."/>
            <person name="Kallen N."/>
            <person name="Kersten P."/>
            <person name="Kohler A."/>
            <person name="Kuees U."/>
            <person name="Kumar T.K.A."/>
            <person name="Kuo A."/>
            <person name="LaButti K."/>
            <person name="Larrondo L.F."/>
            <person name="Lindquist E."/>
            <person name="Ling A."/>
            <person name="Lombard V."/>
            <person name="Lucas S."/>
            <person name="Lundell T."/>
            <person name="Martin R."/>
            <person name="McLaughlin D.J."/>
            <person name="Morgenstern I."/>
            <person name="Morin E."/>
            <person name="Murat C."/>
            <person name="Nagy L.G."/>
            <person name="Nolan M."/>
            <person name="Ohm R.A."/>
            <person name="Patyshakuliyeva A."/>
            <person name="Rokas A."/>
            <person name="Ruiz-Duenas F.J."/>
            <person name="Sabat G."/>
            <person name="Salamov A."/>
            <person name="Samejima M."/>
            <person name="Schmutz J."/>
            <person name="Slot J.C."/>
            <person name="St John F."/>
            <person name="Stenlid J."/>
            <person name="Sun H."/>
            <person name="Sun S."/>
            <person name="Syed K."/>
            <person name="Tsang A."/>
            <person name="Wiebenga A."/>
            <person name="Young D."/>
            <person name="Pisabarro A."/>
            <person name="Eastwood D.C."/>
            <person name="Martin F."/>
            <person name="Cullen D."/>
            <person name="Grigoriev I.V."/>
            <person name="Hibbett D.S."/>
        </authorList>
    </citation>
    <scope>NUCLEOTIDE SEQUENCE [LARGE SCALE GENOMIC DNA]</scope>
    <source>
        <strain evidence="1 2">DJM-731 SS1</strain>
    </source>
</reference>
<dbReference type="Proteomes" id="UP000030653">
    <property type="component" value="Unassembled WGS sequence"/>
</dbReference>
<keyword evidence="2" id="KW-1185">Reference proteome</keyword>
<dbReference type="GeneID" id="63691941"/>
<dbReference type="HOGENOM" id="CLU_2831149_0_0_1"/>
<evidence type="ECO:0000313" key="1">
    <source>
        <dbReference type="EMBL" id="EJU01746.1"/>
    </source>
</evidence>
<proteinExistence type="predicted"/>
<dbReference type="EMBL" id="JH795863">
    <property type="protein sequence ID" value="EJU01746.1"/>
    <property type="molecule type" value="Genomic_DNA"/>
</dbReference>
<gene>
    <name evidence="1" type="ORF">DACRYDRAFT_88863</name>
</gene>
<evidence type="ECO:0000313" key="2">
    <source>
        <dbReference type="Proteomes" id="UP000030653"/>
    </source>
</evidence>
<organism evidence="1 2">
    <name type="scientific">Dacryopinax primogenitus (strain DJM 731)</name>
    <name type="common">Brown rot fungus</name>
    <dbReference type="NCBI Taxonomy" id="1858805"/>
    <lineage>
        <taxon>Eukaryota</taxon>
        <taxon>Fungi</taxon>
        <taxon>Dikarya</taxon>
        <taxon>Basidiomycota</taxon>
        <taxon>Agaricomycotina</taxon>
        <taxon>Dacrymycetes</taxon>
        <taxon>Dacrymycetales</taxon>
        <taxon>Dacrymycetaceae</taxon>
        <taxon>Dacryopinax</taxon>
    </lineage>
</organism>
<sequence length="66" mass="7608">MANPRHGNTVHEVTLLQQEYYALDLRFWRFEMSAIEWDPGTLASAQCMDEGNPMVRLFQVSGCQNC</sequence>
<name>M5FVC8_DACPD</name>